<evidence type="ECO:0000313" key="3">
    <source>
        <dbReference type="Proteomes" id="UP001163831"/>
    </source>
</evidence>
<evidence type="ECO:0000256" key="1">
    <source>
        <dbReference type="SAM" id="SignalP"/>
    </source>
</evidence>
<proteinExistence type="predicted"/>
<dbReference type="Proteomes" id="UP001163831">
    <property type="component" value="Chromosome"/>
</dbReference>
<feature type="chain" id="PRO_5046172426" evidence="1">
    <location>
        <begin position="22"/>
        <end position="279"/>
    </location>
</feature>
<dbReference type="Gene3D" id="3.90.210.10">
    <property type="entry name" value="Heat-Labile Enterotoxin, subunit A"/>
    <property type="match status" value="1"/>
</dbReference>
<reference evidence="2" key="1">
    <citation type="submission" date="2022-10" db="EMBL/GenBank/DDBJ databases">
        <title>Candidatus Kirkpatrella diaphorinas gen. nov., sp. nov., an uncultured endosymbiont identified in a population of Diaphorina citri from Hawaii.</title>
        <authorList>
            <person name="Henry E.M."/>
            <person name="Carlson C.R."/>
            <person name="Kuo Y.-W."/>
        </authorList>
    </citation>
    <scope>NUCLEOTIDE SEQUENCE</scope>
    <source>
        <strain evidence="2">CADCRV1</strain>
    </source>
</reference>
<gene>
    <name evidence="2" type="ORF">N5W20_03670</name>
</gene>
<organism evidence="2 3">
    <name type="scientific">Candidatus Kirkpatrickella diaphorinae</name>
    <dbReference type="NCBI Taxonomy" id="2984322"/>
    <lineage>
        <taxon>Bacteria</taxon>
        <taxon>Pseudomonadati</taxon>
        <taxon>Pseudomonadota</taxon>
        <taxon>Alphaproteobacteria</taxon>
        <taxon>Acetobacterales</taxon>
        <taxon>Acetobacteraceae</taxon>
        <taxon>Candidatus Kirkpatrickella</taxon>
    </lineage>
</organism>
<feature type="signal peptide" evidence="1">
    <location>
        <begin position="1"/>
        <end position="21"/>
    </location>
</feature>
<dbReference type="EMBL" id="CP107052">
    <property type="protein sequence ID" value="UYH51965.1"/>
    <property type="molecule type" value="Genomic_DNA"/>
</dbReference>
<dbReference type="InterPro" id="IPR003898">
    <property type="entry name" value="Borpert_toxA"/>
</dbReference>
<dbReference type="RefSeq" id="WP_319807560.1">
    <property type="nucleotide sequence ID" value="NZ_CP107052.1"/>
</dbReference>
<keyword evidence="3" id="KW-1185">Reference proteome</keyword>
<accession>A0ABY6GK99</accession>
<dbReference type="SUPFAM" id="SSF56399">
    <property type="entry name" value="ADP-ribosylation"/>
    <property type="match status" value="1"/>
</dbReference>
<name>A0ABY6GK99_9PROT</name>
<keyword evidence="1" id="KW-0732">Signal</keyword>
<evidence type="ECO:0000313" key="2">
    <source>
        <dbReference type="EMBL" id="UYH51965.1"/>
    </source>
</evidence>
<protein>
    <submittedName>
        <fullName evidence="2">Uncharacterized protein</fullName>
    </submittedName>
</protein>
<dbReference type="Pfam" id="PF02917">
    <property type="entry name" value="Pertussis_S1"/>
    <property type="match status" value="1"/>
</dbReference>
<sequence>MKVLQVAFILASLFLDTASYALDPPKVVYRISSRAPADVFSSGFPAEGDDIDLLRYVAGTSVTDGTSAYISTTQIPRHAIAIAAIFSRAYPSVPVYIYMVRPTENFYSVAASLRFARDALPNPAVREQASAIALATQGQENGHWAARGGISLEQISGVRRFFWNNGHPILGDLTRNDHYLFMPSAISHLPMPVHNATVAAAYVAEEPLSAGFMSAAIANMGCDQQPRQCRKAFASHCLSVNPMTFKALRSKTVAKMMASGILMSSVSGQLLSVPGHDEL</sequence>